<dbReference type="AlphaFoldDB" id="A0AAN8FN50"/>
<sequence>MSYKWAMNGLVMSLLVAVLLSKVTPAITCTFYNYPDNTAMVKSTGGFSGHDLYGCMWLCYKAPNCVMISYQHAN</sequence>
<gene>
    <name evidence="2" type="ORF">GCK32_019641</name>
</gene>
<keyword evidence="1" id="KW-0732">Signal</keyword>
<keyword evidence="3" id="KW-1185">Reference proteome</keyword>
<organism evidence="2 3">
    <name type="scientific">Trichostrongylus colubriformis</name>
    <name type="common">Black scour worm</name>
    <dbReference type="NCBI Taxonomy" id="6319"/>
    <lineage>
        <taxon>Eukaryota</taxon>
        <taxon>Metazoa</taxon>
        <taxon>Ecdysozoa</taxon>
        <taxon>Nematoda</taxon>
        <taxon>Chromadorea</taxon>
        <taxon>Rhabditida</taxon>
        <taxon>Rhabditina</taxon>
        <taxon>Rhabditomorpha</taxon>
        <taxon>Strongyloidea</taxon>
        <taxon>Trichostrongylidae</taxon>
        <taxon>Trichostrongylus</taxon>
    </lineage>
</organism>
<dbReference type="EMBL" id="WIXE01016024">
    <property type="protein sequence ID" value="KAK5973000.1"/>
    <property type="molecule type" value="Genomic_DNA"/>
</dbReference>
<comment type="caution">
    <text evidence="2">The sequence shown here is derived from an EMBL/GenBank/DDBJ whole genome shotgun (WGS) entry which is preliminary data.</text>
</comment>
<protein>
    <submittedName>
        <fullName evidence="2">Uncharacterized protein</fullName>
    </submittedName>
</protein>
<evidence type="ECO:0000256" key="1">
    <source>
        <dbReference type="SAM" id="SignalP"/>
    </source>
</evidence>
<proteinExistence type="predicted"/>
<accession>A0AAN8FN50</accession>
<evidence type="ECO:0000313" key="2">
    <source>
        <dbReference type="EMBL" id="KAK5973000.1"/>
    </source>
</evidence>
<feature type="signal peptide" evidence="1">
    <location>
        <begin position="1"/>
        <end position="28"/>
    </location>
</feature>
<reference evidence="2 3" key="1">
    <citation type="submission" date="2019-10" db="EMBL/GenBank/DDBJ databases">
        <title>Assembly and Annotation for the nematode Trichostrongylus colubriformis.</title>
        <authorList>
            <person name="Martin J."/>
        </authorList>
    </citation>
    <scope>NUCLEOTIDE SEQUENCE [LARGE SCALE GENOMIC DNA]</scope>
    <source>
        <strain evidence="2">G859</strain>
        <tissue evidence="2">Whole worm</tissue>
    </source>
</reference>
<dbReference type="Proteomes" id="UP001331761">
    <property type="component" value="Unassembled WGS sequence"/>
</dbReference>
<feature type="chain" id="PRO_5042813988" evidence="1">
    <location>
        <begin position="29"/>
        <end position="74"/>
    </location>
</feature>
<name>A0AAN8FN50_TRICO</name>
<feature type="non-terminal residue" evidence="2">
    <location>
        <position position="74"/>
    </location>
</feature>
<evidence type="ECO:0000313" key="3">
    <source>
        <dbReference type="Proteomes" id="UP001331761"/>
    </source>
</evidence>